<comment type="caution">
    <text evidence="2">The sequence shown here is derived from an EMBL/GenBank/DDBJ whole genome shotgun (WGS) entry which is preliminary data.</text>
</comment>
<dbReference type="PROSITE" id="PS51257">
    <property type="entry name" value="PROKAR_LIPOPROTEIN"/>
    <property type="match status" value="1"/>
</dbReference>
<reference evidence="2 3" key="1">
    <citation type="submission" date="2023-07" db="EMBL/GenBank/DDBJ databases">
        <title>Genomic Encyclopedia of Type Strains, Phase IV (KMG-IV): sequencing the most valuable type-strain genomes for metagenomic binning, comparative biology and taxonomic classification.</title>
        <authorList>
            <person name="Goeker M."/>
        </authorList>
    </citation>
    <scope>NUCLEOTIDE SEQUENCE [LARGE SCALE GENOMIC DNA]</scope>
    <source>
        <strain evidence="2 3">DSM 102814</strain>
    </source>
</reference>
<evidence type="ECO:0000313" key="3">
    <source>
        <dbReference type="Proteomes" id="UP001257659"/>
    </source>
</evidence>
<protein>
    <recommendedName>
        <fullName evidence="4">Lipoprotein</fullName>
    </recommendedName>
</protein>
<dbReference type="RefSeq" id="WP_309727018.1">
    <property type="nucleotide sequence ID" value="NZ_JAVDQA010000001.1"/>
</dbReference>
<dbReference type="Proteomes" id="UP001257659">
    <property type="component" value="Unassembled WGS sequence"/>
</dbReference>
<keyword evidence="1" id="KW-0732">Signal</keyword>
<evidence type="ECO:0008006" key="4">
    <source>
        <dbReference type="Google" id="ProtNLM"/>
    </source>
</evidence>
<dbReference type="EMBL" id="JAVDQA010000001">
    <property type="protein sequence ID" value="MDR6300109.1"/>
    <property type="molecule type" value="Genomic_DNA"/>
</dbReference>
<feature type="chain" id="PRO_5046943291" description="Lipoprotein" evidence="1">
    <location>
        <begin position="21"/>
        <end position="199"/>
    </location>
</feature>
<sequence length="199" mass="22198">MKSYSILFYLILLVTFSSCESESISNETVAEKPIKTETTNEIEFEGNSGLNKTQGICPDGYKFVFEINPYFEINPPAGKDETDVDCGSGFGVCAGISINVGCEKRGLPYSPILPEYNEETATLVYEGVLMDDKFYMYAPSEIVNHPDAEQANDFEIFSLKNDITKDASELGTLTLLEGDYEKQITESGNFLYIIDYELN</sequence>
<organism evidence="2 3">
    <name type="scientific">Mesonia maritima</name>
    <dbReference type="NCBI Taxonomy" id="1793873"/>
    <lineage>
        <taxon>Bacteria</taxon>
        <taxon>Pseudomonadati</taxon>
        <taxon>Bacteroidota</taxon>
        <taxon>Flavobacteriia</taxon>
        <taxon>Flavobacteriales</taxon>
        <taxon>Flavobacteriaceae</taxon>
        <taxon>Mesonia</taxon>
    </lineage>
</organism>
<gene>
    <name evidence="2" type="ORF">GGR31_000725</name>
</gene>
<evidence type="ECO:0000256" key="1">
    <source>
        <dbReference type="SAM" id="SignalP"/>
    </source>
</evidence>
<evidence type="ECO:0000313" key="2">
    <source>
        <dbReference type="EMBL" id="MDR6300109.1"/>
    </source>
</evidence>
<name>A0ABU1K3C2_9FLAO</name>
<proteinExistence type="predicted"/>
<feature type="signal peptide" evidence="1">
    <location>
        <begin position="1"/>
        <end position="20"/>
    </location>
</feature>
<accession>A0ABU1K3C2</accession>
<keyword evidence="3" id="KW-1185">Reference proteome</keyword>